<dbReference type="EMBL" id="JBHUGS010000002">
    <property type="protein sequence ID" value="MFD1950685.1"/>
    <property type="molecule type" value="Genomic_DNA"/>
</dbReference>
<comment type="caution">
    <text evidence="2">The sequence shown here is derived from an EMBL/GenBank/DDBJ whole genome shotgun (WGS) entry which is preliminary data.</text>
</comment>
<feature type="compositionally biased region" description="Low complexity" evidence="1">
    <location>
        <begin position="102"/>
        <end position="115"/>
    </location>
</feature>
<accession>A0ABW4TVF6</accession>
<sequence>MMDDAMLFTSICKKLERSARNGGRLHLTAEESRALIMHPAYAAILEAKTDELIASWGGERRVTHAPCQTGHGTSPKAEASDPPQLPNRRGQHPPRAPDRAAVEAAVTRRAAEVVASTKRRRGPAPPAA</sequence>
<protein>
    <submittedName>
        <fullName evidence="2">Uncharacterized protein</fullName>
    </submittedName>
</protein>
<organism evidence="2 3">
    <name type="scientific">Sphingomonas arantia</name>
    <dbReference type="NCBI Taxonomy" id="1460676"/>
    <lineage>
        <taxon>Bacteria</taxon>
        <taxon>Pseudomonadati</taxon>
        <taxon>Pseudomonadota</taxon>
        <taxon>Alphaproteobacteria</taxon>
        <taxon>Sphingomonadales</taxon>
        <taxon>Sphingomonadaceae</taxon>
        <taxon>Sphingomonas</taxon>
    </lineage>
</organism>
<evidence type="ECO:0000256" key="1">
    <source>
        <dbReference type="SAM" id="MobiDB-lite"/>
    </source>
</evidence>
<evidence type="ECO:0000313" key="2">
    <source>
        <dbReference type="EMBL" id="MFD1950685.1"/>
    </source>
</evidence>
<reference evidence="3" key="1">
    <citation type="journal article" date="2019" name="Int. J. Syst. Evol. Microbiol.">
        <title>The Global Catalogue of Microorganisms (GCM) 10K type strain sequencing project: providing services to taxonomists for standard genome sequencing and annotation.</title>
        <authorList>
            <consortium name="The Broad Institute Genomics Platform"/>
            <consortium name="The Broad Institute Genome Sequencing Center for Infectious Disease"/>
            <person name="Wu L."/>
            <person name="Ma J."/>
        </authorList>
    </citation>
    <scope>NUCLEOTIDE SEQUENCE [LARGE SCALE GENOMIC DNA]</scope>
    <source>
        <strain evidence="3">CGMCC 1.12702</strain>
    </source>
</reference>
<keyword evidence="3" id="KW-1185">Reference proteome</keyword>
<proteinExistence type="predicted"/>
<dbReference type="Proteomes" id="UP001597400">
    <property type="component" value="Unassembled WGS sequence"/>
</dbReference>
<feature type="region of interest" description="Disordered" evidence="1">
    <location>
        <begin position="63"/>
        <end position="128"/>
    </location>
</feature>
<name>A0ABW4TVF6_9SPHN</name>
<gene>
    <name evidence="2" type="ORF">ACFSGX_07885</name>
</gene>
<evidence type="ECO:0000313" key="3">
    <source>
        <dbReference type="Proteomes" id="UP001597400"/>
    </source>
</evidence>